<dbReference type="Proteomes" id="UP000199021">
    <property type="component" value="Unassembled WGS sequence"/>
</dbReference>
<dbReference type="EMBL" id="FOFB01000051">
    <property type="protein sequence ID" value="SER47308.1"/>
    <property type="molecule type" value="Genomic_DNA"/>
</dbReference>
<dbReference type="InParanoid" id="A0A1H9PGM0"/>
<sequence>MRNYIFALLMLVFFSCGSDVDIVTYKVVRGDSIEERTSQRFELKGENFGPQNRFGQLIDISIVNGAKIVQDNKSEYAFWRLEGEDDLISFQVIGEGPNEVENADFVKMVNNIKSSNELIFFDYSRKSLNSVSISPNSGFKKYSDIPDQYWGRMQSAVNISDSLIAITGLFDETKFMVFNGNNQQEAWRSVYANSFSTELSEEERLEVAPRSIEYNEKNDMIVLSNPSVNSIDLFSVNGSLVKMYSFDEFENLTTESIFSPDFFYYYGVKTQENLVYGLYLGVERKTIDLQDLFLSSTRPELHIYNLLTDDLLRYRLDRVVNACVIDANNNVVYCIDEDNEDQPLVKYEISEIF</sequence>
<dbReference type="AlphaFoldDB" id="A0A1H9PGM0"/>
<organism evidence="1 2">
    <name type="scientific">Neolewinella agarilytica</name>
    <dbReference type="NCBI Taxonomy" id="478744"/>
    <lineage>
        <taxon>Bacteria</taxon>
        <taxon>Pseudomonadati</taxon>
        <taxon>Bacteroidota</taxon>
        <taxon>Saprospiria</taxon>
        <taxon>Saprospirales</taxon>
        <taxon>Lewinellaceae</taxon>
        <taxon>Neolewinella</taxon>
    </lineage>
</organism>
<keyword evidence="2" id="KW-1185">Reference proteome</keyword>
<name>A0A1H9PGM0_9BACT</name>
<protein>
    <recommendedName>
        <fullName evidence="3">TolB-like 6-blade propeller-like</fullName>
    </recommendedName>
</protein>
<dbReference type="STRING" id="478744.SAMN05444359_1513"/>
<accession>A0A1H9PGM0</accession>
<proteinExistence type="predicted"/>
<dbReference type="PROSITE" id="PS51257">
    <property type="entry name" value="PROKAR_LIPOPROTEIN"/>
    <property type="match status" value="1"/>
</dbReference>
<evidence type="ECO:0000313" key="1">
    <source>
        <dbReference type="EMBL" id="SER47308.1"/>
    </source>
</evidence>
<evidence type="ECO:0000313" key="2">
    <source>
        <dbReference type="Proteomes" id="UP000199021"/>
    </source>
</evidence>
<gene>
    <name evidence="1" type="ORF">SAMN05444359_1513</name>
</gene>
<reference evidence="2" key="1">
    <citation type="submission" date="2016-10" db="EMBL/GenBank/DDBJ databases">
        <authorList>
            <person name="Varghese N."/>
            <person name="Submissions S."/>
        </authorList>
    </citation>
    <scope>NUCLEOTIDE SEQUENCE [LARGE SCALE GENOMIC DNA]</scope>
    <source>
        <strain evidence="2">DSM 24740</strain>
    </source>
</reference>
<evidence type="ECO:0008006" key="3">
    <source>
        <dbReference type="Google" id="ProtNLM"/>
    </source>
</evidence>